<evidence type="ECO:0000313" key="4">
    <source>
        <dbReference type="Proteomes" id="UP000600026"/>
    </source>
</evidence>
<accession>A0A919LD78</accession>
<dbReference type="PANTHER" id="PTHR43135">
    <property type="entry name" value="ALPHA-D-RIBOSE 1-METHYLPHOSPHONATE 5-TRIPHOSPHATE DIPHOSPHATASE"/>
    <property type="match status" value="1"/>
</dbReference>
<reference evidence="3" key="1">
    <citation type="submission" date="2020-09" db="EMBL/GenBank/DDBJ databases">
        <title>Whole genome shotgun sequence of Streptomyces xanthophaeus NBRC 12829.</title>
        <authorList>
            <person name="Komaki H."/>
            <person name="Tamura T."/>
        </authorList>
    </citation>
    <scope>NUCLEOTIDE SEQUENCE</scope>
    <source>
        <strain evidence="3">NBRC 12829</strain>
    </source>
</reference>
<dbReference type="Pfam" id="PF01979">
    <property type="entry name" value="Amidohydro_1"/>
    <property type="match status" value="1"/>
</dbReference>
<evidence type="ECO:0000313" key="3">
    <source>
        <dbReference type="EMBL" id="GHI86136.1"/>
    </source>
</evidence>
<dbReference type="Proteomes" id="UP000600026">
    <property type="component" value="Unassembled WGS sequence"/>
</dbReference>
<dbReference type="EMBL" id="BNEE01000006">
    <property type="protein sequence ID" value="GHI86136.1"/>
    <property type="molecule type" value="Genomic_DNA"/>
</dbReference>
<dbReference type="SUPFAM" id="SSF51556">
    <property type="entry name" value="Metallo-dependent hydrolases"/>
    <property type="match status" value="1"/>
</dbReference>
<dbReference type="InterPro" id="IPR006680">
    <property type="entry name" value="Amidohydro-rel"/>
</dbReference>
<dbReference type="InterPro" id="IPR057744">
    <property type="entry name" value="OTAase-like"/>
</dbReference>
<dbReference type="SUPFAM" id="SSF51338">
    <property type="entry name" value="Composite domain of metallo-dependent hydrolases"/>
    <property type="match status" value="1"/>
</dbReference>
<organism evidence="3 4">
    <name type="scientific">Streptomyces xanthophaeus</name>
    <dbReference type="NCBI Taxonomy" id="67385"/>
    <lineage>
        <taxon>Bacteria</taxon>
        <taxon>Bacillati</taxon>
        <taxon>Actinomycetota</taxon>
        <taxon>Actinomycetes</taxon>
        <taxon>Kitasatosporales</taxon>
        <taxon>Streptomycetaceae</taxon>
        <taxon>Streptomyces</taxon>
    </lineage>
</organism>
<dbReference type="InterPro" id="IPR011059">
    <property type="entry name" value="Metal-dep_hydrolase_composite"/>
</dbReference>
<evidence type="ECO:0000259" key="2">
    <source>
        <dbReference type="Pfam" id="PF01979"/>
    </source>
</evidence>
<dbReference type="AlphaFoldDB" id="A0A919LD78"/>
<sequence>MVTGPGGRETADGAVLVDKGVIAAAGPRATVEAQAGPDVPRLAFPEGTLLPGLIDTHVHLALDAGPDPVETLRAATDTELYPGMAERALRLLGTGVTTVRDLGDRGGLAVRLREEIAAGLLPGPRVLAAGTPLTGPGGHCWFLGGEVEGADAIRAAVRRNAESGVDLIKVMATGGGITKGGPPVWQAQFTTQELRLVVEEAQRFGLPVAAHAHGTEGIEAAVAAGVDTIEHCTWMARDGFDVREDLVAAIAARGIAVGPAASPDWRGFAERFGRERAEEMFGRIRWMARRGVRLIPGTDAGVSRAVFDGFVSSLEFFEHIGMTPAEIIDLATTGAAQALGISHDTGRLTAGHRADLLVVDGNPLSDVQALRSVRLVVAGGRPFSPGRRLPRHELRSCRPEQPTPAQADRYPSSAPE</sequence>
<dbReference type="Gene3D" id="2.30.40.10">
    <property type="entry name" value="Urease, subunit C, domain 1"/>
    <property type="match status" value="1"/>
</dbReference>
<dbReference type="GO" id="GO:0016810">
    <property type="term" value="F:hydrolase activity, acting on carbon-nitrogen (but not peptide) bonds"/>
    <property type="evidence" value="ECO:0007669"/>
    <property type="project" value="InterPro"/>
</dbReference>
<gene>
    <name evidence="3" type="ORF">Sxan_35000</name>
</gene>
<feature type="domain" description="Amidohydrolase-related" evidence="2">
    <location>
        <begin position="48"/>
        <end position="381"/>
    </location>
</feature>
<comment type="caution">
    <text evidence="3">The sequence shown here is derived from an EMBL/GenBank/DDBJ whole genome shotgun (WGS) entry which is preliminary data.</text>
</comment>
<keyword evidence="4" id="KW-1185">Reference proteome</keyword>
<evidence type="ECO:0000256" key="1">
    <source>
        <dbReference type="SAM" id="MobiDB-lite"/>
    </source>
</evidence>
<dbReference type="Gene3D" id="3.20.20.140">
    <property type="entry name" value="Metal-dependent hydrolases"/>
    <property type="match status" value="1"/>
</dbReference>
<dbReference type="InterPro" id="IPR032466">
    <property type="entry name" value="Metal_Hydrolase"/>
</dbReference>
<dbReference type="InterPro" id="IPR051781">
    <property type="entry name" value="Metallo-dep_Hydrolase"/>
</dbReference>
<name>A0A919LD78_9ACTN</name>
<dbReference type="CDD" id="cd01299">
    <property type="entry name" value="Met_dep_hydrolase_A"/>
    <property type="match status" value="1"/>
</dbReference>
<feature type="region of interest" description="Disordered" evidence="1">
    <location>
        <begin position="384"/>
        <end position="416"/>
    </location>
</feature>
<proteinExistence type="predicted"/>
<protein>
    <submittedName>
        <fullName evidence="3">Amidohydrolase</fullName>
    </submittedName>
</protein>
<dbReference type="PANTHER" id="PTHR43135:SF3">
    <property type="entry name" value="ALPHA-D-RIBOSE 1-METHYLPHOSPHONATE 5-TRIPHOSPHATE DIPHOSPHATASE"/>
    <property type="match status" value="1"/>
</dbReference>